<dbReference type="Proteomes" id="UP000183471">
    <property type="component" value="Unassembled WGS sequence"/>
</dbReference>
<dbReference type="SUPFAM" id="SSF52540">
    <property type="entry name" value="P-loop containing nucleoside triphosphate hydrolases"/>
    <property type="match status" value="1"/>
</dbReference>
<keyword evidence="8 11" id="KW-1133">Transmembrane helix</keyword>
<keyword evidence="10 11" id="KW-0472">Membrane</keyword>
<keyword evidence="2" id="KW-0813">Transport</keyword>
<protein>
    <submittedName>
        <fullName evidence="14">ATP-binding cassette, subfamily B, MsbA</fullName>
    </submittedName>
</protein>
<feature type="transmembrane region" description="Helical" evidence="11">
    <location>
        <begin position="275"/>
        <end position="292"/>
    </location>
</feature>
<evidence type="ECO:0000259" key="13">
    <source>
        <dbReference type="PROSITE" id="PS50929"/>
    </source>
</evidence>
<keyword evidence="6 14" id="KW-0067">ATP-binding</keyword>
<evidence type="ECO:0000313" key="14">
    <source>
        <dbReference type="EMBL" id="SDQ50412.1"/>
    </source>
</evidence>
<feature type="transmembrane region" description="Helical" evidence="11">
    <location>
        <begin position="20"/>
        <end position="46"/>
    </location>
</feature>
<dbReference type="InterPro" id="IPR003593">
    <property type="entry name" value="AAA+_ATPase"/>
</dbReference>
<keyword evidence="5" id="KW-0547">Nucleotide-binding</keyword>
<keyword evidence="4 11" id="KW-0812">Transmembrane</keyword>
<evidence type="ECO:0000256" key="4">
    <source>
        <dbReference type="ARBA" id="ARBA00022692"/>
    </source>
</evidence>
<keyword evidence="15" id="KW-1185">Reference proteome</keyword>
<dbReference type="InterPro" id="IPR036640">
    <property type="entry name" value="ABC1_TM_sf"/>
</dbReference>
<dbReference type="RefSeq" id="WP_074631299.1">
    <property type="nucleotide sequence ID" value="NZ_FNKY01000001.1"/>
</dbReference>
<feature type="transmembrane region" description="Helical" evidence="11">
    <location>
        <begin position="131"/>
        <end position="155"/>
    </location>
</feature>
<dbReference type="InterPro" id="IPR011527">
    <property type="entry name" value="ABC1_TM_dom"/>
</dbReference>
<evidence type="ECO:0000256" key="8">
    <source>
        <dbReference type="ARBA" id="ARBA00022989"/>
    </source>
</evidence>
<keyword evidence="7" id="KW-1278">Translocase</keyword>
<keyword evidence="9" id="KW-0445">Lipid transport</keyword>
<feature type="transmembrane region" description="Helical" evidence="11">
    <location>
        <begin position="161"/>
        <end position="179"/>
    </location>
</feature>
<dbReference type="NCBIfam" id="TIGR02203">
    <property type="entry name" value="MsbA_lipidA"/>
    <property type="match status" value="1"/>
</dbReference>
<dbReference type="Gene3D" id="1.20.1560.10">
    <property type="entry name" value="ABC transporter type 1, transmembrane domain"/>
    <property type="match status" value="1"/>
</dbReference>
<evidence type="ECO:0000256" key="6">
    <source>
        <dbReference type="ARBA" id="ARBA00022840"/>
    </source>
</evidence>
<comment type="subcellular location">
    <subcellularLocation>
        <location evidence="1">Cell membrane</location>
        <topology evidence="1">Multi-pass membrane protein</topology>
    </subcellularLocation>
</comment>
<proteinExistence type="predicted"/>
<evidence type="ECO:0000256" key="2">
    <source>
        <dbReference type="ARBA" id="ARBA00022448"/>
    </source>
</evidence>
<evidence type="ECO:0000256" key="10">
    <source>
        <dbReference type="ARBA" id="ARBA00023136"/>
    </source>
</evidence>
<evidence type="ECO:0000256" key="3">
    <source>
        <dbReference type="ARBA" id="ARBA00022475"/>
    </source>
</evidence>
<dbReference type="PANTHER" id="PTHR43394:SF1">
    <property type="entry name" value="ATP-BINDING CASSETTE SUB-FAMILY B MEMBER 10, MITOCHONDRIAL"/>
    <property type="match status" value="1"/>
</dbReference>
<accession>A0ABY0TBT3</accession>
<dbReference type="Pfam" id="PF00664">
    <property type="entry name" value="ABC_membrane"/>
    <property type="match status" value="1"/>
</dbReference>
<dbReference type="EMBL" id="FNKY01000001">
    <property type="protein sequence ID" value="SDQ50412.1"/>
    <property type="molecule type" value="Genomic_DNA"/>
</dbReference>
<evidence type="ECO:0000256" key="1">
    <source>
        <dbReference type="ARBA" id="ARBA00004651"/>
    </source>
</evidence>
<evidence type="ECO:0000256" key="7">
    <source>
        <dbReference type="ARBA" id="ARBA00022967"/>
    </source>
</evidence>
<reference evidence="14 15" key="1">
    <citation type="submission" date="2016-10" db="EMBL/GenBank/DDBJ databases">
        <authorList>
            <person name="Varghese N."/>
            <person name="Submissions S."/>
        </authorList>
    </citation>
    <scope>NUCLEOTIDE SEQUENCE [LARGE SCALE GENOMIC DNA]</scope>
    <source>
        <strain evidence="14 15">Nl1</strain>
    </source>
</reference>
<organism evidence="14 15">
    <name type="scientific">Nitrosospira multiformis</name>
    <dbReference type="NCBI Taxonomy" id="1231"/>
    <lineage>
        <taxon>Bacteria</taxon>
        <taxon>Pseudomonadati</taxon>
        <taxon>Pseudomonadota</taxon>
        <taxon>Betaproteobacteria</taxon>
        <taxon>Nitrosomonadales</taxon>
        <taxon>Nitrosomonadaceae</taxon>
        <taxon>Nitrosospira</taxon>
    </lineage>
</organism>
<feature type="transmembrane region" description="Helical" evidence="11">
    <location>
        <begin position="239"/>
        <end position="263"/>
    </location>
</feature>
<comment type="caution">
    <text evidence="14">The sequence shown here is derived from an EMBL/GenBank/DDBJ whole genome shotgun (WGS) entry which is preliminary data.</text>
</comment>
<dbReference type="InterPro" id="IPR003439">
    <property type="entry name" value="ABC_transporter-like_ATP-bd"/>
</dbReference>
<dbReference type="PROSITE" id="PS50893">
    <property type="entry name" value="ABC_TRANSPORTER_2"/>
    <property type="match status" value="1"/>
</dbReference>
<dbReference type="CDD" id="cd18552">
    <property type="entry name" value="ABC_6TM_MsbA_like"/>
    <property type="match status" value="1"/>
</dbReference>
<dbReference type="InterPro" id="IPR011917">
    <property type="entry name" value="ABC_transpr_lipidA"/>
</dbReference>
<keyword evidence="3" id="KW-1003">Cell membrane</keyword>
<evidence type="ECO:0000256" key="9">
    <source>
        <dbReference type="ARBA" id="ARBA00023055"/>
    </source>
</evidence>
<dbReference type="PANTHER" id="PTHR43394">
    <property type="entry name" value="ATP-DEPENDENT PERMEASE MDL1, MITOCHONDRIAL"/>
    <property type="match status" value="1"/>
</dbReference>
<sequence>MNSRQLYLRLMKYIVPYWEVFVFSLMGMIAMAATAPMIAALTVPLLDGAFVNKDTESMQLVLLAIIVLFAARGVAGYISTYAINWVSSKLVVDLRAEMFDKLLILPDCYYSSQPGGSLVARLTSDIARLTCTVIGVITVMVRDTLTVIGLLAWMLYLNWKLSILALLMVSVILLIMRSVGERLQSVERKARQTADSIIQVLKESIENHRVVRLYGGRRYETHRMGEEANRVRDFTMRQIAISALSVPLVQFATSVALVIILYLATQQAFANETTVGGLVSIVVAMLMLSAPLKRIAGVKEFRQQEFAAAESIFSLLDQAAEPDTGTDTGTIIIDRALGELRFEQVSFCRGSVSSGISSGAGEVLDITLTIQPGETLALVGLSECDKGTLVNMVPRFIRPTAGRVLLDGHDLASLTLASLRANIALVSEGATLFNDTVAANIAYGAMGRETESRITAAAQAAHAMEFIREMPQGLQTLVGERGVKLSSGQRLRVAIARALLRDSPILIMDETLQMPDFETSHHVQAALEALMHGRTTLVIAHRLFTVERADRIVVLQKGRIAEIGGHRELLTKEGAYARLARTFV</sequence>
<dbReference type="SUPFAM" id="SSF90123">
    <property type="entry name" value="ABC transporter transmembrane region"/>
    <property type="match status" value="1"/>
</dbReference>
<feature type="transmembrane region" description="Helical" evidence="11">
    <location>
        <begin position="58"/>
        <end position="79"/>
    </location>
</feature>
<dbReference type="SMART" id="SM00382">
    <property type="entry name" value="AAA"/>
    <property type="match status" value="1"/>
</dbReference>
<dbReference type="Gene3D" id="3.40.50.300">
    <property type="entry name" value="P-loop containing nucleotide triphosphate hydrolases"/>
    <property type="match status" value="1"/>
</dbReference>
<evidence type="ECO:0000259" key="12">
    <source>
        <dbReference type="PROSITE" id="PS50893"/>
    </source>
</evidence>
<dbReference type="Pfam" id="PF00005">
    <property type="entry name" value="ABC_tran"/>
    <property type="match status" value="1"/>
</dbReference>
<dbReference type="PROSITE" id="PS50929">
    <property type="entry name" value="ABC_TM1F"/>
    <property type="match status" value="1"/>
</dbReference>
<gene>
    <name evidence="14" type="ORF">SAMN05216402_1110</name>
</gene>
<dbReference type="InterPro" id="IPR027417">
    <property type="entry name" value="P-loop_NTPase"/>
</dbReference>
<name>A0ABY0TBT3_9PROT</name>
<evidence type="ECO:0000256" key="11">
    <source>
        <dbReference type="SAM" id="Phobius"/>
    </source>
</evidence>
<feature type="domain" description="ABC transporter" evidence="12">
    <location>
        <begin position="340"/>
        <end position="582"/>
    </location>
</feature>
<feature type="domain" description="ABC transmembrane type-1" evidence="13">
    <location>
        <begin position="22"/>
        <end position="298"/>
    </location>
</feature>
<evidence type="ECO:0000313" key="15">
    <source>
        <dbReference type="Proteomes" id="UP000183471"/>
    </source>
</evidence>
<dbReference type="InterPro" id="IPR039421">
    <property type="entry name" value="Type_1_exporter"/>
</dbReference>
<evidence type="ECO:0000256" key="5">
    <source>
        <dbReference type="ARBA" id="ARBA00022741"/>
    </source>
</evidence>
<dbReference type="GO" id="GO:0005524">
    <property type="term" value="F:ATP binding"/>
    <property type="evidence" value="ECO:0007669"/>
    <property type="project" value="UniProtKB-KW"/>
</dbReference>